<protein>
    <submittedName>
        <fullName evidence="3">Uncharacterized protein</fullName>
    </submittedName>
</protein>
<dbReference type="AlphaFoldDB" id="A0A0Q9XBA2"/>
<dbReference type="KEGG" id="dmo:Dmoj_GI10278"/>
<reference evidence="3 4" key="1">
    <citation type="journal article" date="2007" name="Nature">
        <title>Evolution of genes and genomes on the Drosophila phylogeny.</title>
        <authorList>
            <consortium name="Drosophila 12 Genomes Consortium"/>
            <person name="Clark A.G."/>
            <person name="Eisen M.B."/>
            <person name="Smith D.R."/>
            <person name="Bergman C.M."/>
            <person name="Oliver B."/>
            <person name="Markow T.A."/>
            <person name="Kaufman T.C."/>
            <person name="Kellis M."/>
            <person name="Gelbart W."/>
            <person name="Iyer V.N."/>
            <person name="Pollard D.A."/>
            <person name="Sackton T.B."/>
            <person name="Larracuente A.M."/>
            <person name="Singh N.D."/>
            <person name="Abad J.P."/>
            <person name="Abt D.N."/>
            <person name="Adryan B."/>
            <person name="Aguade M."/>
            <person name="Akashi H."/>
            <person name="Anderson W.W."/>
            <person name="Aquadro C.F."/>
            <person name="Ardell D.H."/>
            <person name="Arguello R."/>
            <person name="Artieri C.G."/>
            <person name="Barbash D.A."/>
            <person name="Barker D."/>
            <person name="Barsanti P."/>
            <person name="Batterham P."/>
            <person name="Batzoglou S."/>
            <person name="Begun D."/>
            <person name="Bhutkar A."/>
            <person name="Blanco E."/>
            <person name="Bosak S.A."/>
            <person name="Bradley R.K."/>
            <person name="Brand A.D."/>
            <person name="Brent M.R."/>
            <person name="Brooks A.N."/>
            <person name="Brown R.H."/>
            <person name="Butlin R.K."/>
            <person name="Caggese C."/>
            <person name="Calvi B.R."/>
            <person name="Bernardo de Carvalho A."/>
            <person name="Caspi A."/>
            <person name="Castrezana S."/>
            <person name="Celniker S.E."/>
            <person name="Chang J.L."/>
            <person name="Chapple C."/>
            <person name="Chatterji S."/>
            <person name="Chinwalla A."/>
            <person name="Civetta A."/>
            <person name="Clifton S.W."/>
            <person name="Comeron J.M."/>
            <person name="Costello J.C."/>
            <person name="Coyne J.A."/>
            <person name="Daub J."/>
            <person name="David R.G."/>
            <person name="Delcher A.L."/>
            <person name="Delehaunty K."/>
            <person name="Do C.B."/>
            <person name="Ebling H."/>
            <person name="Edwards K."/>
            <person name="Eickbush T."/>
            <person name="Evans J.D."/>
            <person name="Filipski A."/>
            <person name="Findeiss S."/>
            <person name="Freyhult E."/>
            <person name="Fulton L."/>
            <person name="Fulton R."/>
            <person name="Garcia A.C."/>
            <person name="Gardiner A."/>
            <person name="Garfield D.A."/>
            <person name="Garvin B.E."/>
            <person name="Gibson G."/>
            <person name="Gilbert D."/>
            <person name="Gnerre S."/>
            <person name="Godfrey J."/>
            <person name="Good R."/>
            <person name="Gotea V."/>
            <person name="Gravely B."/>
            <person name="Greenberg A.J."/>
            <person name="Griffiths-Jones S."/>
            <person name="Gross S."/>
            <person name="Guigo R."/>
            <person name="Gustafson E.A."/>
            <person name="Haerty W."/>
            <person name="Hahn M.W."/>
            <person name="Halligan D.L."/>
            <person name="Halpern A.L."/>
            <person name="Halter G.M."/>
            <person name="Han M.V."/>
            <person name="Heger A."/>
            <person name="Hillier L."/>
            <person name="Hinrichs A.S."/>
            <person name="Holmes I."/>
            <person name="Hoskins R.A."/>
            <person name="Hubisz M.J."/>
            <person name="Hultmark D."/>
            <person name="Huntley M.A."/>
            <person name="Jaffe D.B."/>
            <person name="Jagadeeshan S."/>
            <person name="Jeck W.R."/>
            <person name="Johnson J."/>
            <person name="Jones C.D."/>
            <person name="Jordan W.C."/>
            <person name="Karpen G.H."/>
            <person name="Kataoka E."/>
            <person name="Keightley P.D."/>
            <person name="Kheradpour P."/>
            <person name="Kirkness E.F."/>
            <person name="Koerich L.B."/>
            <person name="Kristiansen K."/>
            <person name="Kudrna D."/>
            <person name="Kulathinal R.J."/>
            <person name="Kumar S."/>
            <person name="Kwok R."/>
            <person name="Lander E."/>
            <person name="Langley C.H."/>
            <person name="Lapoint R."/>
            <person name="Lazzaro B.P."/>
            <person name="Lee S.J."/>
            <person name="Levesque L."/>
            <person name="Li R."/>
            <person name="Lin C.F."/>
            <person name="Lin M.F."/>
            <person name="Lindblad-Toh K."/>
            <person name="Llopart A."/>
            <person name="Long M."/>
            <person name="Low L."/>
            <person name="Lozovsky E."/>
            <person name="Lu J."/>
            <person name="Luo M."/>
            <person name="Machado C.A."/>
            <person name="Makalowski W."/>
            <person name="Marzo M."/>
            <person name="Matsuda M."/>
            <person name="Matzkin L."/>
            <person name="McAllister B."/>
            <person name="McBride C.S."/>
            <person name="McKernan B."/>
            <person name="McKernan K."/>
            <person name="Mendez-Lago M."/>
            <person name="Minx P."/>
            <person name="Mollenhauer M.U."/>
            <person name="Montooth K."/>
            <person name="Mount S.M."/>
            <person name="Mu X."/>
            <person name="Myers E."/>
            <person name="Negre B."/>
            <person name="Newfeld S."/>
            <person name="Nielsen R."/>
            <person name="Noor M.A."/>
            <person name="O'Grady P."/>
            <person name="Pachter L."/>
            <person name="Papaceit M."/>
            <person name="Parisi M.J."/>
            <person name="Parisi M."/>
            <person name="Parts L."/>
            <person name="Pedersen J.S."/>
            <person name="Pesole G."/>
            <person name="Phillippy A.M."/>
            <person name="Ponting C.P."/>
            <person name="Pop M."/>
            <person name="Porcelli D."/>
            <person name="Powell J.R."/>
            <person name="Prohaska S."/>
            <person name="Pruitt K."/>
            <person name="Puig M."/>
            <person name="Quesneville H."/>
            <person name="Ram K.R."/>
            <person name="Rand D."/>
            <person name="Rasmussen M.D."/>
            <person name="Reed L.K."/>
            <person name="Reenan R."/>
            <person name="Reily A."/>
            <person name="Remington K.A."/>
            <person name="Rieger T.T."/>
            <person name="Ritchie M.G."/>
            <person name="Robin C."/>
            <person name="Rogers Y.H."/>
            <person name="Rohde C."/>
            <person name="Rozas J."/>
            <person name="Rubenfield M.J."/>
            <person name="Ruiz A."/>
            <person name="Russo S."/>
            <person name="Salzberg S.L."/>
            <person name="Sanchez-Gracia A."/>
            <person name="Saranga D.J."/>
            <person name="Sato H."/>
            <person name="Schaeffer S.W."/>
            <person name="Schatz M.C."/>
            <person name="Schlenke T."/>
            <person name="Schwartz R."/>
            <person name="Segarra C."/>
            <person name="Singh R.S."/>
            <person name="Sirot L."/>
            <person name="Sirota M."/>
            <person name="Sisneros N.B."/>
            <person name="Smith C.D."/>
            <person name="Smith T.F."/>
            <person name="Spieth J."/>
            <person name="Stage D.E."/>
            <person name="Stark A."/>
            <person name="Stephan W."/>
            <person name="Strausberg R.L."/>
            <person name="Strempel S."/>
            <person name="Sturgill D."/>
            <person name="Sutton G."/>
            <person name="Sutton G.G."/>
            <person name="Tao W."/>
            <person name="Teichmann S."/>
            <person name="Tobari Y.N."/>
            <person name="Tomimura Y."/>
            <person name="Tsolas J.M."/>
            <person name="Valente V.L."/>
            <person name="Venter E."/>
            <person name="Venter J.C."/>
            <person name="Vicario S."/>
            <person name="Vieira F.G."/>
            <person name="Vilella A.J."/>
            <person name="Villasante A."/>
            <person name="Walenz B."/>
            <person name="Wang J."/>
            <person name="Wasserman M."/>
            <person name="Watts T."/>
            <person name="Wilson D."/>
            <person name="Wilson R.K."/>
            <person name="Wing R.A."/>
            <person name="Wolfner M.F."/>
            <person name="Wong A."/>
            <person name="Wong G.K."/>
            <person name="Wu C.I."/>
            <person name="Wu G."/>
            <person name="Yamamoto D."/>
            <person name="Yang H.P."/>
            <person name="Yang S.P."/>
            <person name="Yorke J.A."/>
            <person name="Yoshida K."/>
            <person name="Zdobnov E."/>
            <person name="Zhang P."/>
            <person name="Zhang Y."/>
            <person name="Zimin A.V."/>
            <person name="Baldwin J."/>
            <person name="Abdouelleil A."/>
            <person name="Abdulkadir J."/>
            <person name="Abebe A."/>
            <person name="Abera B."/>
            <person name="Abreu J."/>
            <person name="Acer S.C."/>
            <person name="Aftuck L."/>
            <person name="Alexander A."/>
            <person name="An P."/>
            <person name="Anderson E."/>
            <person name="Anderson S."/>
            <person name="Arachi H."/>
            <person name="Azer M."/>
            <person name="Bachantsang P."/>
            <person name="Barry A."/>
            <person name="Bayul T."/>
            <person name="Berlin A."/>
            <person name="Bessette D."/>
            <person name="Bloom T."/>
            <person name="Blye J."/>
            <person name="Boguslavskiy L."/>
            <person name="Bonnet C."/>
            <person name="Boukhgalter B."/>
            <person name="Bourzgui I."/>
            <person name="Brown A."/>
            <person name="Cahill P."/>
            <person name="Channer S."/>
            <person name="Cheshatsang Y."/>
            <person name="Chuda L."/>
            <person name="Citroen M."/>
            <person name="Collymore A."/>
            <person name="Cooke P."/>
            <person name="Costello M."/>
            <person name="D'Aco K."/>
            <person name="Daza R."/>
            <person name="De Haan G."/>
            <person name="DeGray S."/>
            <person name="DeMaso C."/>
            <person name="Dhargay N."/>
            <person name="Dooley K."/>
            <person name="Dooley E."/>
            <person name="Doricent M."/>
            <person name="Dorje P."/>
            <person name="Dorjee K."/>
            <person name="Dupes A."/>
            <person name="Elong R."/>
            <person name="Falk J."/>
            <person name="Farina A."/>
            <person name="Faro S."/>
            <person name="Ferguson D."/>
            <person name="Fisher S."/>
            <person name="Foley C.D."/>
            <person name="Franke A."/>
            <person name="Friedrich D."/>
            <person name="Gadbois L."/>
            <person name="Gearin G."/>
            <person name="Gearin C.R."/>
            <person name="Giannoukos G."/>
            <person name="Goode T."/>
            <person name="Graham J."/>
            <person name="Grandbois E."/>
            <person name="Grewal S."/>
            <person name="Gyaltsen K."/>
            <person name="Hafez N."/>
            <person name="Hagos B."/>
            <person name="Hall J."/>
            <person name="Henson C."/>
            <person name="Hollinger A."/>
            <person name="Honan T."/>
            <person name="Huard M.D."/>
            <person name="Hughes L."/>
            <person name="Hurhula B."/>
            <person name="Husby M.E."/>
            <person name="Kamat A."/>
            <person name="Kanga B."/>
            <person name="Kashin S."/>
            <person name="Khazanovich D."/>
            <person name="Kisner P."/>
            <person name="Lance K."/>
            <person name="Lara M."/>
            <person name="Lee W."/>
            <person name="Lennon N."/>
            <person name="Letendre F."/>
            <person name="LeVine R."/>
            <person name="Lipovsky A."/>
            <person name="Liu X."/>
            <person name="Liu J."/>
            <person name="Liu S."/>
            <person name="Lokyitsang T."/>
            <person name="Lokyitsang Y."/>
            <person name="Lubonja R."/>
            <person name="Lui A."/>
            <person name="MacDonald P."/>
            <person name="Magnisalis V."/>
            <person name="Maru K."/>
            <person name="Matthews C."/>
            <person name="McCusker W."/>
            <person name="McDonough S."/>
            <person name="Mehta T."/>
            <person name="Meldrim J."/>
            <person name="Meneus L."/>
            <person name="Mihai O."/>
            <person name="Mihalev A."/>
            <person name="Mihova T."/>
            <person name="Mittelman R."/>
            <person name="Mlenga V."/>
            <person name="Montmayeur A."/>
            <person name="Mulrain L."/>
            <person name="Navidi A."/>
            <person name="Naylor J."/>
            <person name="Negash T."/>
            <person name="Nguyen T."/>
            <person name="Nguyen N."/>
            <person name="Nicol R."/>
            <person name="Norbu C."/>
            <person name="Norbu N."/>
            <person name="Novod N."/>
            <person name="O'Neill B."/>
            <person name="Osman S."/>
            <person name="Markiewicz E."/>
            <person name="Oyono O.L."/>
            <person name="Patti C."/>
            <person name="Phunkhang P."/>
            <person name="Pierre F."/>
            <person name="Priest M."/>
            <person name="Raghuraman S."/>
            <person name="Rege F."/>
            <person name="Reyes R."/>
            <person name="Rise C."/>
            <person name="Rogov P."/>
            <person name="Ross K."/>
            <person name="Ryan E."/>
            <person name="Settipalli S."/>
            <person name="Shea T."/>
            <person name="Sherpa N."/>
            <person name="Shi L."/>
            <person name="Shih D."/>
            <person name="Sparrow T."/>
            <person name="Spaulding J."/>
            <person name="Stalker J."/>
            <person name="Stange-Thomann N."/>
            <person name="Stavropoulos S."/>
            <person name="Stone C."/>
            <person name="Strader C."/>
            <person name="Tesfaye S."/>
            <person name="Thomson T."/>
            <person name="Thoulutsang Y."/>
            <person name="Thoulutsang D."/>
            <person name="Topham K."/>
            <person name="Topping I."/>
            <person name="Tsamla T."/>
            <person name="Vassiliev H."/>
            <person name="Vo A."/>
            <person name="Wangchuk T."/>
            <person name="Wangdi T."/>
            <person name="Weiand M."/>
            <person name="Wilkinson J."/>
            <person name="Wilson A."/>
            <person name="Yadav S."/>
            <person name="Young G."/>
            <person name="Yu Q."/>
            <person name="Zembek L."/>
            <person name="Zhong D."/>
            <person name="Zimmer A."/>
            <person name="Zwirko Z."/>
            <person name="Jaffe D.B."/>
            <person name="Alvarez P."/>
            <person name="Brockman W."/>
            <person name="Butler J."/>
            <person name="Chin C."/>
            <person name="Gnerre S."/>
            <person name="Grabherr M."/>
            <person name="Kleber M."/>
            <person name="Mauceli E."/>
            <person name="MacCallum I."/>
        </authorList>
    </citation>
    <scope>NUCLEOTIDE SEQUENCE [LARGE SCALE GENOMIC DNA]</scope>
    <source>
        <strain evidence="4">Tucson 15081-1352.22</strain>
    </source>
</reference>
<gene>
    <name evidence="3" type="primary">Dmoj\GI10278</name>
    <name evidence="3" type="ORF">Dmoj_GI10278</name>
</gene>
<feature type="compositionally biased region" description="Pro residues" evidence="1">
    <location>
        <begin position="77"/>
        <end position="86"/>
    </location>
</feature>
<evidence type="ECO:0000313" key="4">
    <source>
        <dbReference type="Proteomes" id="UP000009192"/>
    </source>
</evidence>
<dbReference type="InterPro" id="IPR050938">
    <property type="entry name" value="Collagen_Structural_Proteins"/>
</dbReference>
<dbReference type="InParanoid" id="A0A0Q9XBA2"/>
<dbReference type="EMBL" id="CH933806">
    <property type="protein sequence ID" value="KRG01854.1"/>
    <property type="molecule type" value="Genomic_DNA"/>
</dbReference>
<feature type="chain" id="PRO_5006387738" evidence="2">
    <location>
        <begin position="20"/>
        <end position="218"/>
    </location>
</feature>
<feature type="region of interest" description="Disordered" evidence="1">
    <location>
        <begin position="74"/>
        <end position="192"/>
    </location>
</feature>
<organism evidence="3 4">
    <name type="scientific">Drosophila mojavensis</name>
    <name type="common">Fruit fly</name>
    <dbReference type="NCBI Taxonomy" id="7230"/>
    <lineage>
        <taxon>Eukaryota</taxon>
        <taxon>Metazoa</taxon>
        <taxon>Ecdysozoa</taxon>
        <taxon>Arthropoda</taxon>
        <taxon>Hexapoda</taxon>
        <taxon>Insecta</taxon>
        <taxon>Pterygota</taxon>
        <taxon>Neoptera</taxon>
        <taxon>Endopterygota</taxon>
        <taxon>Diptera</taxon>
        <taxon>Brachycera</taxon>
        <taxon>Muscomorpha</taxon>
        <taxon>Ephydroidea</taxon>
        <taxon>Drosophilidae</taxon>
        <taxon>Drosophila</taxon>
    </lineage>
</organism>
<name>A0A0Q9XBA2_DROMO</name>
<feature type="signal peptide" evidence="2">
    <location>
        <begin position="1"/>
        <end position="19"/>
    </location>
</feature>
<keyword evidence="4" id="KW-1185">Reference proteome</keyword>
<dbReference type="InterPro" id="IPR008160">
    <property type="entry name" value="Collagen"/>
</dbReference>
<dbReference type="Pfam" id="PF01391">
    <property type="entry name" value="Collagen"/>
    <property type="match status" value="1"/>
</dbReference>
<dbReference type="PANTHER" id="PTHR37456:SF6">
    <property type="entry name" value="COLLAGEN ALPHA-1(XXIII) CHAIN-LIKE ISOFORM X2"/>
    <property type="match status" value="1"/>
</dbReference>
<accession>A0A0Q9XBA2</accession>
<dbReference type="Proteomes" id="UP000009192">
    <property type="component" value="Unassembled WGS sequence"/>
</dbReference>
<dbReference type="OrthoDB" id="10037288at2759"/>
<evidence type="ECO:0000313" key="3">
    <source>
        <dbReference type="EMBL" id="KRG01854.1"/>
    </source>
</evidence>
<keyword evidence="2" id="KW-0732">Signal</keyword>
<evidence type="ECO:0000256" key="2">
    <source>
        <dbReference type="SAM" id="SignalP"/>
    </source>
</evidence>
<evidence type="ECO:0000256" key="1">
    <source>
        <dbReference type="SAM" id="MobiDB-lite"/>
    </source>
</evidence>
<sequence>MKLYSLGLILVASISILSAKKINDNDVGRTISIEIPNRSSSSSSARRKESGYFSPSSYLYTPYPPYPRSGCFCPLGRPGPPGPPGPRSRNGTPGRDGIPGQPGVQGPMGYKGDAGVQGAPGVRGDKGNMGAMGPPGFRRRRRDNNGQAVPIEEAEMMRVLKGDPGLSGEKEQLDGPSRSDDNPELLDLPVDRDIVPIDDSRESRETCVRLCDVKYGAV</sequence>
<proteinExistence type="predicted"/>
<dbReference type="PANTHER" id="PTHR37456">
    <property type="entry name" value="SI:CH211-266K2.1"/>
    <property type="match status" value="1"/>
</dbReference>
<feature type="compositionally biased region" description="Basic and acidic residues" evidence="1">
    <location>
        <begin position="168"/>
        <end position="181"/>
    </location>
</feature>
<dbReference type="eggNOG" id="ENOG502QQEE">
    <property type="taxonomic scope" value="Eukaryota"/>
</dbReference>